<name>A0A2M6NSH9_9BACT</name>
<protein>
    <submittedName>
        <fullName evidence="1">Uncharacterized protein</fullName>
    </submittedName>
</protein>
<sequence>MEEDFLQAIERITKKEIVELIPEEIDFLKARKSYLTSEQLKKFQEVLGEVKKEKKTISKKSK</sequence>
<organism evidence="1 2">
    <name type="scientific">Candidatus Nealsonbacteria bacterium CG10_big_fil_rev_8_21_14_0_10_36_24</name>
    <dbReference type="NCBI Taxonomy" id="1974710"/>
    <lineage>
        <taxon>Bacteria</taxon>
        <taxon>Candidatus Nealsoniibacteriota</taxon>
    </lineage>
</organism>
<dbReference type="AlphaFoldDB" id="A0A2M6NSH9"/>
<comment type="caution">
    <text evidence="1">The sequence shown here is derived from an EMBL/GenBank/DDBJ whole genome shotgun (WGS) entry which is preliminary data.</text>
</comment>
<evidence type="ECO:0000313" key="2">
    <source>
        <dbReference type="Proteomes" id="UP000228756"/>
    </source>
</evidence>
<dbReference type="Proteomes" id="UP000228756">
    <property type="component" value="Unassembled WGS sequence"/>
</dbReference>
<reference evidence="2" key="1">
    <citation type="submission" date="2017-09" db="EMBL/GenBank/DDBJ databases">
        <title>Depth-based differentiation of microbial function through sediment-hosted aquifers and enrichment of novel symbionts in the deep terrestrial subsurface.</title>
        <authorList>
            <person name="Probst A.J."/>
            <person name="Ladd B."/>
            <person name="Jarett J.K."/>
            <person name="Geller-Mcgrath D.E."/>
            <person name="Sieber C.M.K."/>
            <person name="Emerson J.B."/>
            <person name="Anantharaman K."/>
            <person name="Thomas B.C."/>
            <person name="Malmstrom R."/>
            <person name="Stieglmeier M."/>
            <person name="Klingl A."/>
            <person name="Woyke T."/>
            <person name="Ryan C.M."/>
            <person name="Banfield J.F."/>
        </authorList>
    </citation>
    <scope>NUCLEOTIDE SEQUENCE [LARGE SCALE GENOMIC DNA]</scope>
</reference>
<evidence type="ECO:0000313" key="1">
    <source>
        <dbReference type="EMBL" id="PIR72596.1"/>
    </source>
</evidence>
<proteinExistence type="predicted"/>
<dbReference type="EMBL" id="PFCJ01000008">
    <property type="protein sequence ID" value="PIR72596.1"/>
    <property type="molecule type" value="Genomic_DNA"/>
</dbReference>
<gene>
    <name evidence="1" type="ORF">COU42_00730</name>
</gene>
<accession>A0A2M6NSH9</accession>